<dbReference type="Proteomes" id="UP001303046">
    <property type="component" value="Unassembled WGS sequence"/>
</dbReference>
<sequence length="461" mass="53146">MPPATRVSEPWLCSIAERYTRKFKRIRLGFFEWSSEHLFGFYRNMVIIVNYILLSVLLIHAGFTQGEIVGYWAALATLSDLIFHVSFLFAAVSMIRFLSVFYFFSVLTFMLRRMVRTLGKFLLIFVMFWVIFAVCHISMAEEYPVRSNHSLVWMMFQNGAFEIFGEVDDEDKVGSVTGCGETSWKSMWTANISDMRCLFRSTLIPITVFTYMLVASIMLVNLLTALLSKEYDEVSGGGSAIYWKYENYFLLATYESKLWLPPPLSLVYYLLHLILLLTRTIACFSCIFCICCSPSVLKNNPFSFIPKWLGRIFRAIEGRPWGTLKQVRRHYRDLIDLDEVRRLVPKKNKKSLFHSRLRDLLNSSSQEEGSSPEGRILNAQALFQNIFNILMECIQEETGQIRTRANTAVGDLQNHLHHCGSNSMPDLLKGESAPEISRPTLLESNMRRSPYHTFSSDLQLA</sequence>
<name>A0ABR1DNS4_NECAM</name>
<reference evidence="2 3" key="1">
    <citation type="submission" date="2023-08" db="EMBL/GenBank/DDBJ databases">
        <title>A Necator americanus chromosomal reference genome.</title>
        <authorList>
            <person name="Ilik V."/>
            <person name="Petrzelkova K.J."/>
            <person name="Pardy F."/>
            <person name="Fuh T."/>
            <person name="Niatou-Singa F.S."/>
            <person name="Gouil Q."/>
            <person name="Baker L."/>
            <person name="Ritchie M.E."/>
            <person name="Jex A.R."/>
            <person name="Gazzola D."/>
            <person name="Li H."/>
            <person name="Toshio Fujiwara R."/>
            <person name="Zhan B."/>
            <person name="Aroian R.V."/>
            <person name="Pafco B."/>
            <person name="Schwarz E.M."/>
        </authorList>
    </citation>
    <scope>NUCLEOTIDE SEQUENCE [LARGE SCALE GENOMIC DNA]</scope>
    <source>
        <strain evidence="2 3">Aroian</strain>
        <tissue evidence="2">Whole animal</tissue>
    </source>
</reference>
<dbReference type="PANTHER" id="PTHR13800:SF36">
    <property type="entry name" value="ION_TRANS DOMAIN-CONTAINING PROTEIN-RELATED"/>
    <property type="match status" value="1"/>
</dbReference>
<keyword evidence="1" id="KW-0812">Transmembrane</keyword>
<feature type="transmembrane region" description="Helical" evidence="1">
    <location>
        <begin position="203"/>
        <end position="227"/>
    </location>
</feature>
<protein>
    <recommendedName>
        <fullName evidence="4">Ion transport domain-containing protein</fullName>
    </recommendedName>
</protein>
<proteinExistence type="predicted"/>
<feature type="transmembrane region" description="Helical" evidence="1">
    <location>
        <begin position="41"/>
        <end position="63"/>
    </location>
</feature>
<feature type="transmembrane region" description="Helical" evidence="1">
    <location>
        <begin position="266"/>
        <end position="291"/>
    </location>
</feature>
<keyword evidence="1" id="KW-0472">Membrane</keyword>
<feature type="transmembrane region" description="Helical" evidence="1">
    <location>
        <begin position="121"/>
        <end position="140"/>
    </location>
</feature>
<evidence type="ECO:0000313" key="2">
    <source>
        <dbReference type="EMBL" id="KAK6751121.1"/>
    </source>
</evidence>
<dbReference type="InterPro" id="IPR050927">
    <property type="entry name" value="TRPM"/>
</dbReference>
<feature type="transmembrane region" description="Helical" evidence="1">
    <location>
        <begin position="97"/>
        <end position="115"/>
    </location>
</feature>
<accession>A0ABR1DNS4</accession>
<organism evidence="2 3">
    <name type="scientific">Necator americanus</name>
    <name type="common">Human hookworm</name>
    <dbReference type="NCBI Taxonomy" id="51031"/>
    <lineage>
        <taxon>Eukaryota</taxon>
        <taxon>Metazoa</taxon>
        <taxon>Ecdysozoa</taxon>
        <taxon>Nematoda</taxon>
        <taxon>Chromadorea</taxon>
        <taxon>Rhabditida</taxon>
        <taxon>Rhabditina</taxon>
        <taxon>Rhabditomorpha</taxon>
        <taxon>Strongyloidea</taxon>
        <taxon>Ancylostomatidae</taxon>
        <taxon>Bunostominae</taxon>
        <taxon>Necator</taxon>
    </lineage>
</organism>
<evidence type="ECO:0000256" key="1">
    <source>
        <dbReference type="SAM" id="Phobius"/>
    </source>
</evidence>
<keyword evidence="1" id="KW-1133">Transmembrane helix</keyword>
<evidence type="ECO:0000313" key="3">
    <source>
        <dbReference type="Proteomes" id="UP001303046"/>
    </source>
</evidence>
<feature type="transmembrane region" description="Helical" evidence="1">
    <location>
        <begin position="69"/>
        <end position="90"/>
    </location>
</feature>
<comment type="caution">
    <text evidence="2">The sequence shown here is derived from an EMBL/GenBank/DDBJ whole genome shotgun (WGS) entry which is preliminary data.</text>
</comment>
<evidence type="ECO:0008006" key="4">
    <source>
        <dbReference type="Google" id="ProtNLM"/>
    </source>
</evidence>
<keyword evidence="3" id="KW-1185">Reference proteome</keyword>
<dbReference type="PANTHER" id="PTHR13800">
    <property type="entry name" value="TRANSIENT RECEPTOR POTENTIAL CATION CHANNEL, SUBFAMILY M, MEMBER 6"/>
    <property type="match status" value="1"/>
</dbReference>
<gene>
    <name evidence="2" type="primary">Necator_chrIV.g16145</name>
    <name evidence="2" type="ORF">RB195_002849</name>
</gene>
<dbReference type="EMBL" id="JAVFWL010000004">
    <property type="protein sequence ID" value="KAK6751121.1"/>
    <property type="molecule type" value="Genomic_DNA"/>
</dbReference>